<evidence type="ECO:0000256" key="3">
    <source>
        <dbReference type="ARBA" id="ARBA00022475"/>
    </source>
</evidence>
<keyword evidence="6 7" id="KW-0472">Membrane</keyword>
<keyword evidence="4 7" id="KW-0812">Transmembrane</keyword>
<evidence type="ECO:0000256" key="6">
    <source>
        <dbReference type="ARBA" id="ARBA00023136"/>
    </source>
</evidence>
<keyword evidence="9" id="KW-1185">Reference proteome</keyword>
<evidence type="ECO:0000256" key="1">
    <source>
        <dbReference type="ARBA" id="ARBA00004651"/>
    </source>
</evidence>
<dbReference type="KEGG" id="ajp:AMJAP_1252"/>
<gene>
    <name evidence="8" type="ORF">AMJAP_1252</name>
</gene>
<feature type="transmembrane region" description="Helical" evidence="7">
    <location>
        <begin position="6"/>
        <end position="21"/>
    </location>
</feature>
<dbReference type="PANTHER" id="PTHR33884">
    <property type="entry name" value="UPF0410 PROTEIN YMGE"/>
    <property type="match status" value="1"/>
</dbReference>
<organism evidence="8 9">
    <name type="scientific">Amphritea japonica ATCC BAA-1530</name>
    <dbReference type="NCBI Taxonomy" id="1278309"/>
    <lineage>
        <taxon>Bacteria</taxon>
        <taxon>Pseudomonadati</taxon>
        <taxon>Pseudomonadota</taxon>
        <taxon>Gammaproteobacteria</taxon>
        <taxon>Oceanospirillales</taxon>
        <taxon>Oceanospirillaceae</taxon>
        <taxon>Amphritea</taxon>
    </lineage>
</organism>
<evidence type="ECO:0008006" key="10">
    <source>
        <dbReference type="Google" id="ProtNLM"/>
    </source>
</evidence>
<keyword evidence="5 7" id="KW-1133">Transmembrane helix</keyword>
<feature type="transmembrane region" description="Helical" evidence="7">
    <location>
        <begin position="58"/>
        <end position="77"/>
    </location>
</feature>
<comment type="subcellular location">
    <subcellularLocation>
        <location evidence="1">Cell membrane</location>
        <topology evidence="1">Multi-pass membrane protein</topology>
    </subcellularLocation>
</comment>
<name>A0A7R6SSQ7_9GAMM</name>
<dbReference type="AlphaFoldDB" id="A0A7R6SSQ7"/>
<evidence type="ECO:0000256" key="4">
    <source>
        <dbReference type="ARBA" id="ARBA00022692"/>
    </source>
</evidence>
<evidence type="ECO:0000313" key="9">
    <source>
        <dbReference type="Proteomes" id="UP000595663"/>
    </source>
</evidence>
<feature type="transmembrane region" description="Helical" evidence="7">
    <location>
        <begin position="28"/>
        <end position="52"/>
    </location>
</feature>
<dbReference type="EMBL" id="AP014545">
    <property type="protein sequence ID" value="BBB25847.1"/>
    <property type="molecule type" value="Genomic_DNA"/>
</dbReference>
<dbReference type="Proteomes" id="UP000595663">
    <property type="component" value="Chromosome"/>
</dbReference>
<dbReference type="PANTHER" id="PTHR33884:SF4">
    <property type="entry name" value="UPF0410 PROTEIN YEAQ"/>
    <property type="match status" value="1"/>
</dbReference>
<dbReference type="RefSeq" id="WP_019621445.1">
    <property type="nucleotide sequence ID" value="NZ_AP014545.1"/>
</dbReference>
<evidence type="ECO:0000313" key="8">
    <source>
        <dbReference type="EMBL" id="BBB25847.1"/>
    </source>
</evidence>
<proteinExistence type="inferred from homology"/>
<evidence type="ECO:0000256" key="2">
    <source>
        <dbReference type="ARBA" id="ARBA00011006"/>
    </source>
</evidence>
<dbReference type="Pfam" id="PF04226">
    <property type="entry name" value="Transgly_assoc"/>
    <property type="match status" value="1"/>
</dbReference>
<evidence type="ECO:0000256" key="5">
    <source>
        <dbReference type="ARBA" id="ARBA00022989"/>
    </source>
</evidence>
<accession>A0A7R6SSQ7</accession>
<sequence>MGIISWIVLGLIAGMLAKWLMPGKDGGGFIITTLLGIAGAFVGGFLGSLIGLGGLDGLSLGSIATATAGAFILLFAYNKLK</sequence>
<comment type="similarity">
    <text evidence="2">Belongs to the UPF0410 family.</text>
</comment>
<reference evidence="8 9" key="1">
    <citation type="journal article" date="2008" name="Int. J. Syst. Evol. Microbiol.">
        <title>Amphritea japonica sp. nov. and Amphritea balenae sp. nov., isolated from the sediment adjacent to sperm whale carcasses off Kagoshima, Japan.</title>
        <authorList>
            <person name="Miyazaki M."/>
            <person name="Nogi Y."/>
            <person name="Fujiwara Y."/>
            <person name="Kawato M."/>
            <person name="Nagahama T."/>
            <person name="Kubokawa K."/>
            <person name="Horikoshi K."/>
        </authorList>
    </citation>
    <scope>NUCLEOTIDE SEQUENCE [LARGE SCALE GENOMIC DNA]</scope>
    <source>
        <strain evidence="8 9">ATCC BAA-1530</strain>
    </source>
</reference>
<evidence type="ECO:0000256" key="7">
    <source>
        <dbReference type="SAM" id="Phobius"/>
    </source>
</evidence>
<keyword evidence="3" id="KW-1003">Cell membrane</keyword>
<protein>
    <recommendedName>
        <fullName evidence="10">Transglycosylase-associated protein</fullName>
    </recommendedName>
</protein>
<dbReference type="InterPro" id="IPR007341">
    <property type="entry name" value="Transgly_assoc"/>
</dbReference>
<dbReference type="GO" id="GO:0005886">
    <property type="term" value="C:plasma membrane"/>
    <property type="evidence" value="ECO:0007669"/>
    <property type="project" value="UniProtKB-SubCell"/>
</dbReference>